<gene>
    <name evidence="1" type="ORF">BDR25DRAFT_98508</name>
</gene>
<name>A0ACB6QBU3_9PLEO</name>
<evidence type="ECO:0000313" key="1">
    <source>
        <dbReference type="EMBL" id="KAF2464366.1"/>
    </source>
</evidence>
<dbReference type="Proteomes" id="UP000799755">
    <property type="component" value="Unassembled WGS sequence"/>
</dbReference>
<reference evidence="1" key="1">
    <citation type="journal article" date="2020" name="Stud. Mycol.">
        <title>101 Dothideomycetes genomes: a test case for predicting lifestyles and emergence of pathogens.</title>
        <authorList>
            <person name="Haridas S."/>
            <person name="Albert R."/>
            <person name="Binder M."/>
            <person name="Bloem J."/>
            <person name="Labutti K."/>
            <person name="Salamov A."/>
            <person name="Andreopoulos B."/>
            <person name="Baker S."/>
            <person name="Barry K."/>
            <person name="Bills G."/>
            <person name="Bluhm B."/>
            <person name="Cannon C."/>
            <person name="Castanera R."/>
            <person name="Culley D."/>
            <person name="Daum C."/>
            <person name="Ezra D."/>
            <person name="Gonzalez J."/>
            <person name="Henrissat B."/>
            <person name="Kuo A."/>
            <person name="Liang C."/>
            <person name="Lipzen A."/>
            <person name="Lutzoni F."/>
            <person name="Magnuson J."/>
            <person name="Mondo S."/>
            <person name="Nolan M."/>
            <person name="Ohm R."/>
            <person name="Pangilinan J."/>
            <person name="Park H.-J."/>
            <person name="Ramirez L."/>
            <person name="Alfaro M."/>
            <person name="Sun H."/>
            <person name="Tritt A."/>
            <person name="Yoshinaga Y."/>
            <person name="Zwiers L.-H."/>
            <person name="Turgeon B."/>
            <person name="Goodwin S."/>
            <person name="Spatafora J."/>
            <person name="Crous P."/>
            <person name="Grigoriev I."/>
        </authorList>
    </citation>
    <scope>NUCLEOTIDE SEQUENCE</scope>
    <source>
        <strain evidence="1">ATCC 200398</strain>
    </source>
</reference>
<evidence type="ECO:0000313" key="2">
    <source>
        <dbReference type="Proteomes" id="UP000799755"/>
    </source>
</evidence>
<comment type="caution">
    <text evidence="1">The sequence shown here is derived from an EMBL/GenBank/DDBJ whole genome shotgun (WGS) entry which is preliminary data.</text>
</comment>
<accession>A0ACB6QBU3</accession>
<protein>
    <submittedName>
        <fullName evidence="1">Uncharacterized protein</fullName>
    </submittedName>
</protein>
<sequence length="314" mass="36516">MRASKALRVLAILRNMRPNRSVVNGSGPLSRVALHYIGIADIWRHWLSVRGAIESGPQFALMPETPGVKSHFDMGYTLYSSERDRKLKTRLDEHRRRNMARKTAKDTDDPILGFLEGFAKRMRARHSANVKGQSRAQKGLEEEVETARRRLEEIPEGRWVRAYWRFVLSTGEFLLNRGKRAERRGEEKLRRSAERMQRMKSGLEKEKAEIEMSERLEEVLQDFNLRMSSLENKGSGTETNKQMETLLRYFKARITALKKDGTATKTRKRVEEISQDIEQWLHELRKEGNGNEKSTGKYEWAKQRSRAGLKQRGS</sequence>
<keyword evidence="2" id="KW-1185">Reference proteome</keyword>
<proteinExistence type="predicted"/>
<dbReference type="EMBL" id="MU003538">
    <property type="protein sequence ID" value="KAF2464366.1"/>
    <property type="molecule type" value="Genomic_DNA"/>
</dbReference>
<organism evidence="1 2">
    <name type="scientific">Lindgomyces ingoldianus</name>
    <dbReference type="NCBI Taxonomy" id="673940"/>
    <lineage>
        <taxon>Eukaryota</taxon>
        <taxon>Fungi</taxon>
        <taxon>Dikarya</taxon>
        <taxon>Ascomycota</taxon>
        <taxon>Pezizomycotina</taxon>
        <taxon>Dothideomycetes</taxon>
        <taxon>Pleosporomycetidae</taxon>
        <taxon>Pleosporales</taxon>
        <taxon>Lindgomycetaceae</taxon>
        <taxon>Lindgomyces</taxon>
    </lineage>
</organism>